<dbReference type="PANTHER" id="PTHR33741:SF5">
    <property type="entry name" value="TRANSMEMBRANE PROTEIN DDB_G0269096-RELATED"/>
    <property type="match status" value="1"/>
</dbReference>
<dbReference type="SUPFAM" id="SSF54631">
    <property type="entry name" value="CBS-domain pair"/>
    <property type="match status" value="1"/>
</dbReference>
<feature type="transmembrane region" description="Helical" evidence="2">
    <location>
        <begin position="66"/>
        <end position="87"/>
    </location>
</feature>
<dbReference type="PROSITE" id="PS51371">
    <property type="entry name" value="CBS"/>
    <property type="match status" value="2"/>
</dbReference>
<name>A0A2N3KTA1_9PROT</name>
<comment type="caution">
    <text evidence="4">The sequence shown here is derived from an EMBL/GenBank/DDBJ whole genome shotgun (WGS) entry which is preliminary data.</text>
</comment>
<dbReference type="EMBL" id="NWTK01000007">
    <property type="protein sequence ID" value="PKR53747.1"/>
    <property type="molecule type" value="Genomic_DNA"/>
</dbReference>
<keyword evidence="2" id="KW-0472">Membrane</keyword>
<dbReference type="InterPro" id="IPR000644">
    <property type="entry name" value="CBS_dom"/>
</dbReference>
<dbReference type="OrthoDB" id="9811720at2"/>
<dbReference type="InterPro" id="IPR046342">
    <property type="entry name" value="CBS_dom_sf"/>
</dbReference>
<dbReference type="CDD" id="cd04600">
    <property type="entry name" value="CBS_pair_HPP_assoc"/>
    <property type="match status" value="1"/>
</dbReference>
<dbReference type="InterPro" id="IPR007065">
    <property type="entry name" value="HPP"/>
</dbReference>
<feature type="transmembrane region" description="Helical" evidence="2">
    <location>
        <begin position="132"/>
        <end position="156"/>
    </location>
</feature>
<dbReference type="Proteomes" id="UP000233597">
    <property type="component" value="Unassembled WGS sequence"/>
</dbReference>
<gene>
    <name evidence="4" type="ORF">COO20_12035</name>
</gene>
<dbReference type="Pfam" id="PF00571">
    <property type="entry name" value="CBS"/>
    <property type="match status" value="2"/>
</dbReference>
<feature type="transmembrane region" description="Helical" evidence="2">
    <location>
        <begin position="94"/>
        <end position="112"/>
    </location>
</feature>
<sequence>MLGPAIPRADRKEAIRAGIGAFWGLGLAGFLSAVLLPADWGLYLIAPFGASSVLLFAVPNSPLAQPWSAIMGNVISAVIGVTLCYLVDNDTARISLAVGMAIGAMIMIRAVHPPGGAVAMVAAMQPDLITETGFRFVLAPVAAGTIFLVLAAILHAHLTGRKYPYRQFDDPGPYRTADRPPIERTGLTEQELSQILQKYRQTFNLGVEDLSRLIGAAEVQIAAHHTGPVTARDIMSRDLVTVLPDSSLPFVAELFARHHFTTLPVVREDGRFVGIIFQIHLVRQFLKPAPHPQKAINIMSVSEPCVSETTPLSALLPLMAEGGYEAIPVTDNHKIIGIVTRTDIIGALASGIGQ</sequence>
<dbReference type="AlphaFoldDB" id="A0A2N3KTA1"/>
<dbReference type="SMART" id="SM00116">
    <property type="entry name" value="CBS"/>
    <property type="match status" value="2"/>
</dbReference>
<keyword evidence="1" id="KW-0129">CBS domain</keyword>
<keyword evidence="2" id="KW-0812">Transmembrane</keyword>
<dbReference type="PANTHER" id="PTHR33741">
    <property type="entry name" value="TRANSMEMBRANE PROTEIN DDB_G0269096-RELATED"/>
    <property type="match status" value="1"/>
</dbReference>
<protein>
    <recommendedName>
        <fullName evidence="3">CBS domain-containing protein</fullName>
    </recommendedName>
</protein>
<keyword evidence="2" id="KW-1133">Transmembrane helix</keyword>
<dbReference type="Gene3D" id="3.10.580.10">
    <property type="entry name" value="CBS-domain"/>
    <property type="match status" value="1"/>
</dbReference>
<proteinExistence type="predicted"/>
<evidence type="ECO:0000256" key="2">
    <source>
        <dbReference type="SAM" id="Phobius"/>
    </source>
</evidence>
<reference evidence="4 5" key="1">
    <citation type="submission" date="2017-09" db="EMBL/GenBank/DDBJ databases">
        <title>Biodiversity and function of Thalassospira species in the particle-attached aromatic-hydrocarbon-degrading consortia from the surface seawater of the South China Sea.</title>
        <authorList>
            <person name="Dong C."/>
            <person name="Liu R."/>
            <person name="Shao Z."/>
        </authorList>
    </citation>
    <scope>NUCLEOTIDE SEQUENCE [LARGE SCALE GENOMIC DNA]</scope>
    <source>
        <strain evidence="4 5">CSC1P2</strain>
    </source>
</reference>
<feature type="domain" description="CBS" evidence="3">
    <location>
        <begin position="299"/>
        <end position="354"/>
    </location>
</feature>
<feature type="transmembrane region" description="Helical" evidence="2">
    <location>
        <begin position="21"/>
        <end position="46"/>
    </location>
</feature>
<evidence type="ECO:0000259" key="3">
    <source>
        <dbReference type="PROSITE" id="PS51371"/>
    </source>
</evidence>
<evidence type="ECO:0000313" key="4">
    <source>
        <dbReference type="EMBL" id="PKR53747.1"/>
    </source>
</evidence>
<accession>A0A2N3KTA1</accession>
<organism evidence="4 5">
    <name type="scientific">Thalassospira marina</name>
    <dbReference type="NCBI Taxonomy" id="2048283"/>
    <lineage>
        <taxon>Bacteria</taxon>
        <taxon>Pseudomonadati</taxon>
        <taxon>Pseudomonadota</taxon>
        <taxon>Alphaproteobacteria</taxon>
        <taxon>Rhodospirillales</taxon>
        <taxon>Thalassospiraceae</taxon>
        <taxon>Thalassospira</taxon>
    </lineage>
</organism>
<evidence type="ECO:0000256" key="1">
    <source>
        <dbReference type="PROSITE-ProRule" id="PRU00703"/>
    </source>
</evidence>
<feature type="domain" description="CBS" evidence="3">
    <location>
        <begin position="235"/>
        <end position="293"/>
    </location>
</feature>
<dbReference type="InterPro" id="IPR058581">
    <property type="entry name" value="TM_HPP"/>
</dbReference>
<dbReference type="Pfam" id="PF04982">
    <property type="entry name" value="TM_HPP"/>
    <property type="match status" value="1"/>
</dbReference>
<evidence type="ECO:0000313" key="5">
    <source>
        <dbReference type="Proteomes" id="UP000233597"/>
    </source>
</evidence>